<dbReference type="RefSeq" id="WP_168519490.1">
    <property type="nucleotide sequence ID" value="NZ_JAAXLS010000023.1"/>
</dbReference>
<evidence type="ECO:0000313" key="3">
    <source>
        <dbReference type="Proteomes" id="UP000715441"/>
    </source>
</evidence>
<reference evidence="2 3" key="1">
    <citation type="submission" date="2020-04" db="EMBL/GenBank/DDBJ databases">
        <title>Novel species.</title>
        <authorList>
            <person name="Teo W.F.A."/>
            <person name="Lipun K."/>
            <person name="Srisuk N."/>
            <person name="Duangmal K."/>
        </authorList>
    </citation>
    <scope>NUCLEOTIDE SEQUENCE [LARGE SCALE GENOMIC DNA]</scope>
    <source>
        <strain evidence="2 3">K13G38</strain>
    </source>
</reference>
<dbReference type="Proteomes" id="UP000715441">
    <property type="component" value="Unassembled WGS sequence"/>
</dbReference>
<dbReference type="PROSITE" id="PS51257">
    <property type="entry name" value="PROKAR_LIPOPROTEIN"/>
    <property type="match status" value="1"/>
</dbReference>
<organism evidence="2 3">
    <name type="scientific">Amycolatopsis acididurans</name>
    <dbReference type="NCBI Taxonomy" id="2724524"/>
    <lineage>
        <taxon>Bacteria</taxon>
        <taxon>Bacillati</taxon>
        <taxon>Actinomycetota</taxon>
        <taxon>Actinomycetes</taxon>
        <taxon>Pseudonocardiales</taxon>
        <taxon>Pseudonocardiaceae</taxon>
        <taxon>Amycolatopsis</taxon>
    </lineage>
</organism>
<evidence type="ECO:0000313" key="2">
    <source>
        <dbReference type="EMBL" id="NKQ56458.1"/>
    </source>
</evidence>
<protein>
    <submittedName>
        <fullName evidence="2">DUF4333 domain-containing protein</fullName>
    </submittedName>
</protein>
<accession>A0ABX1J9M0</accession>
<evidence type="ECO:0000259" key="1">
    <source>
        <dbReference type="Pfam" id="PF14230"/>
    </source>
</evidence>
<dbReference type="Pfam" id="PF14230">
    <property type="entry name" value="DUF4333"/>
    <property type="match status" value="1"/>
</dbReference>
<dbReference type="EMBL" id="JAAXLS010000023">
    <property type="protein sequence ID" value="NKQ56458.1"/>
    <property type="molecule type" value="Genomic_DNA"/>
</dbReference>
<sequence>MIRNAIFALYGAALVLGGCTVKVEKPAPTISQAEFERGIADALQQSVGTRPDTVTCPGPVAATVGRTVRCTLTAGTTRAGLTAEIVSIDNGKANYHVMVDDKPLS</sequence>
<feature type="domain" description="DUF4333" evidence="1">
    <location>
        <begin position="15"/>
        <end position="88"/>
    </location>
</feature>
<keyword evidence="3" id="KW-1185">Reference proteome</keyword>
<comment type="caution">
    <text evidence="2">The sequence shown here is derived from an EMBL/GenBank/DDBJ whole genome shotgun (WGS) entry which is preliminary data.</text>
</comment>
<name>A0ABX1J9M0_9PSEU</name>
<gene>
    <name evidence="2" type="ORF">HFP15_26630</name>
</gene>
<dbReference type="InterPro" id="IPR025637">
    <property type="entry name" value="DUF4333"/>
</dbReference>
<proteinExistence type="predicted"/>